<name>A0A8J5TTN2_FUSOX</name>
<dbReference type="EMBL" id="JAELUQ010000007">
    <property type="protein sequence ID" value="KAG7411409.1"/>
    <property type="molecule type" value="Genomic_DNA"/>
</dbReference>
<accession>A0A8J5TTN2</accession>
<organism evidence="1 2">
    <name type="scientific">Fusarium oxysporum f. sp. rapae</name>
    <dbReference type="NCBI Taxonomy" id="485398"/>
    <lineage>
        <taxon>Eukaryota</taxon>
        <taxon>Fungi</taxon>
        <taxon>Dikarya</taxon>
        <taxon>Ascomycota</taxon>
        <taxon>Pezizomycotina</taxon>
        <taxon>Sordariomycetes</taxon>
        <taxon>Hypocreomycetidae</taxon>
        <taxon>Hypocreales</taxon>
        <taxon>Nectriaceae</taxon>
        <taxon>Fusarium</taxon>
        <taxon>Fusarium oxysporum species complex</taxon>
    </lineage>
</organism>
<dbReference type="Proteomes" id="UP000694050">
    <property type="component" value="Unassembled WGS sequence"/>
</dbReference>
<sequence>MKDEAKTLYILSSRVALLEVLKKVVTGPARGPVCCLMDRLDECSVDATRWLLTRLRSMVDGPQTRTASHHHLKLTLGSREVPGLEGSPCLRLEEAKSDIALVARVINSKMEKHSIFQNLNPDFVAEVKDTLRQRYDGIFLWVRFAIDELVQVKTETEMCEILRGIPIALGSLYTRTLAHVKPQYQQKASRLLCWVTQVRQPLTAKQLADALDLTADTVTDLQAFYPYSILHMEPFLKRAYPLTLCHPPQTLSSTAISLGDAAFNPALHALTPLKVLLLNGYRRPFWRIGIVVDVLLGAVELAGPVDNDTACFVADGNQWL</sequence>
<reference evidence="1" key="1">
    <citation type="submission" date="2021-04" db="EMBL/GenBank/DDBJ databases">
        <title>First draft genome resource for Brassicaceae pathogens Fusarium oxysporum f. sp. raphani and Fusarium oxysporum f. sp. rapae.</title>
        <authorList>
            <person name="Asai S."/>
        </authorList>
    </citation>
    <scope>NUCLEOTIDE SEQUENCE</scope>
    <source>
        <strain evidence="1">Tf1208</strain>
    </source>
</reference>
<evidence type="ECO:0000313" key="1">
    <source>
        <dbReference type="EMBL" id="KAG7411409.1"/>
    </source>
</evidence>
<evidence type="ECO:0000313" key="2">
    <source>
        <dbReference type="Proteomes" id="UP000694050"/>
    </source>
</evidence>
<dbReference type="AlphaFoldDB" id="A0A8J5TTN2"/>
<comment type="caution">
    <text evidence="1">The sequence shown here is derived from an EMBL/GenBank/DDBJ whole genome shotgun (WGS) entry which is preliminary data.</text>
</comment>
<dbReference type="PANTHER" id="PTHR10039:SF16">
    <property type="entry name" value="GPI INOSITOL-DEACYLASE"/>
    <property type="match status" value="1"/>
</dbReference>
<protein>
    <submittedName>
        <fullName evidence="1">Vegetative incompatibility protein HET-E-1</fullName>
    </submittedName>
</protein>
<proteinExistence type="predicted"/>
<dbReference type="PANTHER" id="PTHR10039">
    <property type="entry name" value="AMELOGENIN"/>
    <property type="match status" value="1"/>
</dbReference>
<gene>
    <name evidence="1" type="primary">HET-E1-4</name>
    <name evidence="1" type="ORF">Forpe1208_v010585</name>
</gene>